<dbReference type="PROSITE" id="PS00178">
    <property type="entry name" value="AA_TRNA_LIGASE_I"/>
    <property type="match status" value="1"/>
</dbReference>
<evidence type="ECO:0000256" key="16">
    <source>
        <dbReference type="ARBA" id="ARBA00035359"/>
    </source>
</evidence>
<comment type="similarity">
    <text evidence="2 17">Belongs to the class-I aminoacyl-tRNA synthetase family.</text>
</comment>
<dbReference type="EMBL" id="CAJOAY010000701">
    <property type="protein sequence ID" value="CAF3719030.1"/>
    <property type="molecule type" value="Genomic_DNA"/>
</dbReference>
<evidence type="ECO:0000256" key="5">
    <source>
        <dbReference type="ARBA" id="ARBA00022598"/>
    </source>
</evidence>
<dbReference type="GO" id="GO:0006428">
    <property type="term" value="P:isoleucyl-tRNA aminoacylation"/>
    <property type="evidence" value="ECO:0007669"/>
    <property type="project" value="InterPro"/>
</dbReference>
<comment type="similarity">
    <text evidence="3">Belongs to the bacterial ribosomal protein bL19 family.</text>
</comment>
<dbReference type="EMBL" id="CAJNON010000231">
    <property type="protein sequence ID" value="CAF1126409.1"/>
    <property type="molecule type" value="Genomic_DNA"/>
</dbReference>
<dbReference type="SUPFAM" id="SSF50677">
    <property type="entry name" value="ValRS/IleRS/LeuRS editing domain"/>
    <property type="match status" value="1"/>
</dbReference>
<keyword evidence="9" id="KW-0809">Transit peptide</keyword>
<evidence type="ECO:0000256" key="11">
    <source>
        <dbReference type="ARBA" id="ARBA00023128"/>
    </source>
</evidence>
<accession>A0A814QYV5</accession>
<dbReference type="InterPro" id="IPR050081">
    <property type="entry name" value="Ile-tRNA_ligase"/>
</dbReference>
<dbReference type="GO" id="GO:0005524">
    <property type="term" value="F:ATP binding"/>
    <property type="evidence" value="ECO:0007669"/>
    <property type="project" value="UniProtKB-KW"/>
</dbReference>
<feature type="region of interest" description="Disordered" evidence="18">
    <location>
        <begin position="1210"/>
        <end position="1233"/>
    </location>
</feature>
<dbReference type="InterPro" id="IPR002300">
    <property type="entry name" value="aa-tRNA-synth_Ia"/>
</dbReference>
<sequence length="1233" mass="144043">MPKSKFASTMKNRVKCENNIKQKFPVNQLWEWQTKQLCRPLFVLHSGPPYANGPLHIGHFLNNIQKDIIVRYKLLDGHRIDFRPGWDCHGLPIELKALQLNKTNSNKQNQITIRRLARQFATEELEKQKNEFHSWGILADWNNCYRTFNKEYIIDQIKLFWKLYQKGLLYRQYKPVNWSPTVQSALAESELEYNDKHTSTAIYVRFRLKNDALLSSLLPQLNTENIYALIWTTTPWSLIGNQAVAVNEKLKYLFIKFPSTNDIYIVAESLLNNIKKYPPFSNNQFEIIGNCLGSQLSGLNYHHPIYHDDKTYPIVTSDHVTDELGTGLVHIAPAHGSDDFLLSIKYNLSCVNAVNTNGRLHCPTIESLHGRNALDSKDGIKSILEYLNSNILHHYEFTHSYPYDWRAKKPVLILGSQQWFIDTTRLRDNACKHISEDVKIFPEGAGKSFLSMITKRPYWCISRQRSWGVPIPVFYTKNENKELVINEEMIEHLIKSIQEKDSIDFWWSSTDIKELLPPSMHNQAENLIRGDDIFDVWFDSGSSFNSVLKDFNCHADLYCEGHDQFNGWFLSSLLLSTGLQSRAPFSNIFVHGFVVDKNNQKMSKSIGNVIQPSDMIYGGGKEKFLENGFDVCREWVTRESYKQQCKASTEDLNKAYKRVFDIRNVLKFILGNLYDYQPDKHRISNEYLTAIDRYMAYRLNQILTIYHTDFDRYRMYHGLIAVEDFIQGDLSSFYCSVTKDRLYCNPSDSYLRRSTQTVFYLLLKCLNERLAPVMPYLAQELYNELINIENKDKKINDIFENKFTVLDKQLSEIPSELASAMTVVLHLRSTFHSVLQNRRGVLFDIVLYLSDKAKLQLEQVLNTLQKHPTTVKLDFWQPLEELLQCSRVQQRSLSDLDNDLTEENISSVDLPLLVLILSVRYKQRGHIADHLVEHHRKLPLSKVKASATEDVSLVNDEKNQNVRTTPHDFKYVYPDFLPNPIPFLRDRILEKLERKDMFRRRQQIDIPEFYVGSVLAVTSADPYAPSRRNRFVGICIQREKHGLKHEFTLRNIVDGLGVEIVYELYNPTITKIEVLKLERRLDENLAYLRDAPPEYCTFPFDMEPVKLPPGSGVPLNTIQVPITSTHWQYKWERHDLKGVLLPPLPRSVRKAAERYSEPWRQWDIMRQYRTEIHDEDRDEIFEDIEKHKQDLAQYRIDSKENIKIIRTRQKAAGRKAILDDSQRTKRSNPPTSK</sequence>
<dbReference type="GO" id="GO:0000049">
    <property type="term" value="F:tRNA binding"/>
    <property type="evidence" value="ECO:0007669"/>
    <property type="project" value="InterPro"/>
</dbReference>
<dbReference type="NCBIfam" id="TIGR00392">
    <property type="entry name" value="ileS"/>
    <property type="match status" value="1"/>
</dbReference>
<dbReference type="EC" id="6.1.1.5" evidence="4"/>
<evidence type="ECO:0000256" key="15">
    <source>
        <dbReference type="ARBA" id="ARBA00035288"/>
    </source>
</evidence>
<dbReference type="InterPro" id="IPR009080">
    <property type="entry name" value="tRNAsynth_Ia_anticodon-bd"/>
</dbReference>
<keyword evidence="7 17" id="KW-0067">ATP-binding</keyword>
<evidence type="ECO:0000256" key="3">
    <source>
        <dbReference type="ARBA" id="ARBA00005781"/>
    </source>
</evidence>
<dbReference type="Pfam" id="PF01245">
    <property type="entry name" value="Ribosomal_L19"/>
    <property type="match status" value="1"/>
</dbReference>
<dbReference type="Pfam" id="PF00133">
    <property type="entry name" value="tRNA-synt_1"/>
    <property type="match status" value="1"/>
</dbReference>
<dbReference type="InterPro" id="IPR001857">
    <property type="entry name" value="Ribosomal_bL19"/>
</dbReference>
<evidence type="ECO:0000313" key="21">
    <source>
        <dbReference type="EMBL" id="CAF1126409.1"/>
    </source>
</evidence>
<dbReference type="InterPro" id="IPR038657">
    <property type="entry name" value="Ribosomal_bL19_sf"/>
</dbReference>
<dbReference type="GO" id="GO:0032543">
    <property type="term" value="P:mitochondrial translation"/>
    <property type="evidence" value="ECO:0007669"/>
    <property type="project" value="TreeGrafter"/>
</dbReference>
<dbReference type="CDD" id="cd07960">
    <property type="entry name" value="Anticodon_Ia_Ile_BEm"/>
    <property type="match status" value="1"/>
</dbReference>
<dbReference type="Gene3D" id="3.40.50.620">
    <property type="entry name" value="HUPs"/>
    <property type="match status" value="2"/>
</dbReference>
<reference evidence="21" key="1">
    <citation type="submission" date="2021-02" db="EMBL/GenBank/DDBJ databases">
        <authorList>
            <person name="Nowell W R."/>
        </authorList>
    </citation>
    <scope>NUCLEOTIDE SEQUENCE</scope>
</reference>
<evidence type="ECO:0000256" key="6">
    <source>
        <dbReference type="ARBA" id="ARBA00022741"/>
    </source>
</evidence>
<feature type="domain" description="Methionyl/Valyl/Leucyl/Isoleucyl-tRNA synthetase anticodon-binding" evidence="20">
    <location>
        <begin position="692"/>
        <end position="822"/>
    </location>
</feature>
<dbReference type="SUPFAM" id="SSF47323">
    <property type="entry name" value="Anticodon-binding domain of a subclass of class I aminoacyl-tRNA synthetases"/>
    <property type="match status" value="1"/>
</dbReference>
<dbReference type="InterPro" id="IPR001412">
    <property type="entry name" value="aa-tRNA-synth_I_CS"/>
</dbReference>
<evidence type="ECO:0000256" key="17">
    <source>
        <dbReference type="RuleBase" id="RU363035"/>
    </source>
</evidence>
<keyword evidence="10" id="KW-0689">Ribosomal protein</keyword>
<comment type="subcellular location">
    <subcellularLocation>
        <location evidence="1">Mitochondrion</location>
    </subcellularLocation>
</comment>
<dbReference type="GO" id="GO:0005840">
    <property type="term" value="C:ribosome"/>
    <property type="evidence" value="ECO:0007669"/>
    <property type="project" value="UniProtKB-KW"/>
</dbReference>
<evidence type="ECO:0000256" key="10">
    <source>
        <dbReference type="ARBA" id="ARBA00022980"/>
    </source>
</evidence>
<dbReference type="InterPro" id="IPR014729">
    <property type="entry name" value="Rossmann-like_a/b/a_fold"/>
</dbReference>
<keyword evidence="5 17" id="KW-0436">Ligase</keyword>
<keyword evidence="6 17" id="KW-0547">Nucleotide-binding</keyword>
<evidence type="ECO:0000256" key="18">
    <source>
        <dbReference type="SAM" id="MobiDB-lite"/>
    </source>
</evidence>
<dbReference type="GO" id="GO:0002161">
    <property type="term" value="F:aminoacyl-tRNA deacylase activity"/>
    <property type="evidence" value="ECO:0007669"/>
    <property type="project" value="InterPro"/>
</dbReference>
<evidence type="ECO:0000256" key="1">
    <source>
        <dbReference type="ARBA" id="ARBA00004173"/>
    </source>
</evidence>
<dbReference type="PANTHER" id="PTHR42765">
    <property type="entry name" value="SOLEUCYL-TRNA SYNTHETASE"/>
    <property type="match status" value="1"/>
</dbReference>
<evidence type="ECO:0000256" key="14">
    <source>
        <dbReference type="ARBA" id="ARBA00032665"/>
    </source>
</evidence>
<feature type="domain" description="Aminoacyl-tRNA synthetase class Ia" evidence="19">
    <location>
        <begin position="36"/>
        <end position="645"/>
    </location>
</feature>
<proteinExistence type="inferred from homology"/>
<keyword evidence="13" id="KW-0687">Ribonucleoprotein</keyword>
<dbReference type="PRINTS" id="PR00984">
    <property type="entry name" value="TRNASYNTHILE"/>
</dbReference>
<dbReference type="Gene3D" id="2.30.30.790">
    <property type="match status" value="1"/>
</dbReference>
<dbReference type="OrthoDB" id="10264412at2759"/>
<organism evidence="21 23">
    <name type="scientific">Adineta steineri</name>
    <dbReference type="NCBI Taxonomy" id="433720"/>
    <lineage>
        <taxon>Eukaryota</taxon>
        <taxon>Metazoa</taxon>
        <taxon>Spiralia</taxon>
        <taxon>Gnathifera</taxon>
        <taxon>Rotifera</taxon>
        <taxon>Eurotatoria</taxon>
        <taxon>Bdelloidea</taxon>
        <taxon>Adinetida</taxon>
        <taxon>Adinetidae</taxon>
        <taxon>Adineta</taxon>
    </lineage>
</organism>
<dbReference type="Gene3D" id="3.90.740.10">
    <property type="entry name" value="Valyl/Leucyl/Isoleucyl-tRNA synthetase, editing domain"/>
    <property type="match status" value="1"/>
</dbReference>
<evidence type="ECO:0000256" key="12">
    <source>
        <dbReference type="ARBA" id="ARBA00023146"/>
    </source>
</evidence>
<dbReference type="InterPro" id="IPR009008">
    <property type="entry name" value="Val/Leu/Ile-tRNA-synth_edit"/>
</dbReference>
<evidence type="ECO:0000259" key="20">
    <source>
        <dbReference type="Pfam" id="PF08264"/>
    </source>
</evidence>
<dbReference type="InterPro" id="IPR008991">
    <property type="entry name" value="Translation_prot_SH3-like_sf"/>
</dbReference>
<dbReference type="GO" id="GO:0004822">
    <property type="term" value="F:isoleucine-tRNA ligase activity"/>
    <property type="evidence" value="ECO:0007669"/>
    <property type="project" value="UniProtKB-EC"/>
</dbReference>
<evidence type="ECO:0000256" key="2">
    <source>
        <dbReference type="ARBA" id="ARBA00005594"/>
    </source>
</evidence>
<dbReference type="AlphaFoldDB" id="A0A814QYV5"/>
<dbReference type="Proteomes" id="UP000663891">
    <property type="component" value="Unassembled WGS sequence"/>
</dbReference>
<keyword evidence="11" id="KW-0496">Mitochondrion</keyword>
<dbReference type="GO" id="GO:1990904">
    <property type="term" value="C:ribonucleoprotein complex"/>
    <property type="evidence" value="ECO:0007669"/>
    <property type="project" value="UniProtKB-KW"/>
</dbReference>
<dbReference type="InterPro" id="IPR033708">
    <property type="entry name" value="Anticodon_Ile_BEm"/>
</dbReference>
<protein>
    <recommendedName>
        <fullName evidence="15">Large ribosomal subunit protein bL19m</fullName>
        <ecNumber evidence="4">6.1.1.5</ecNumber>
    </recommendedName>
    <alternativeName>
        <fullName evidence="16">39S ribosomal protein L19, mitochondrial</fullName>
    </alternativeName>
    <alternativeName>
        <fullName evidence="14">Isoleucyl-tRNA synthetase</fullName>
    </alternativeName>
</protein>
<dbReference type="Proteomes" id="UP000663881">
    <property type="component" value="Unassembled WGS sequence"/>
</dbReference>
<dbReference type="Gene3D" id="1.10.730.20">
    <property type="match status" value="1"/>
</dbReference>
<dbReference type="SUPFAM" id="SSF52374">
    <property type="entry name" value="Nucleotidylyl transferase"/>
    <property type="match status" value="1"/>
</dbReference>
<evidence type="ECO:0000256" key="13">
    <source>
        <dbReference type="ARBA" id="ARBA00023274"/>
    </source>
</evidence>
<dbReference type="SUPFAM" id="SSF50104">
    <property type="entry name" value="Translation proteins SH3-like domain"/>
    <property type="match status" value="1"/>
</dbReference>
<evidence type="ECO:0000259" key="19">
    <source>
        <dbReference type="Pfam" id="PF00133"/>
    </source>
</evidence>
<dbReference type="InterPro" id="IPR013155">
    <property type="entry name" value="M/V/L/I-tRNA-synth_anticd-bd"/>
</dbReference>
<dbReference type="GO" id="GO:0003735">
    <property type="term" value="F:structural constituent of ribosome"/>
    <property type="evidence" value="ECO:0007669"/>
    <property type="project" value="InterPro"/>
</dbReference>
<dbReference type="GO" id="GO:0005739">
    <property type="term" value="C:mitochondrion"/>
    <property type="evidence" value="ECO:0007669"/>
    <property type="project" value="UniProtKB-SubCell"/>
</dbReference>
<keyword evidence="8 17" id="KW-0648">Protein biosynthesis</keyword>
<keyword evidence="12 17" id="KW-0030">Aminoacyl-tRNA synthetase</keyword>
<comment type="caution">
    <text evidence="21">The sequence shown here is derived from an EMBL/GenBank/DDBJ whole genome shotgun (WGS) entry which is preliminary data.</text>
</comment>
<evidence type="ECO:0000256" key="9">
    <source>
        <dbReference type="ARBA" id="ARBA00022946"/>
    </source>
</evidence>
<evidence type="ECO:0000256" key="8">
    <source>
        <dbReference type="ARBA" id="ARBA00022917"/>
    </source>
</evidence>
<dbReference type="PANTHER" id="PTHR42765:SF1">
    <property type="entry name" value="ISOLEUCINE--TRNA LIGASE, MITOCHONDRIAL"/>
    <property type="match status" value="1"/>
</dbReference>
<name>A0A814QYV5_9BILA</name>
<dbReference type="Pfam" id="PF08264">
    <property type="entry name" value="Anticodon_1"/>
    <property type="match status" value="1"/>
</dbReference>
<dbReference type="FunFam" id="2.30.30.790:FF:000002">
    <property type="entry name" value="39S ribosomal protein L19, mitochondrial"/>
    <property type="match status" value="1"/>
</dbReference>
<dbReference type="InterPro" id="IPR002301">
    <property type="entry name" value="Ile-tRNA-ligase"/>
</dbReference>
<evidence type="ECO:0000256" key="4">
    <source>
        <dbReference type="ARBA" id="ARBA00013165"/>
    </source>
</evidence>
<evidence type="ECO:0000313" key="23">
    <source>
        <dbReference type="Proteomes" id="UP000663891"/>
    </source>
</evidence>
<evidence type="ECO:0000313" key="22">
    <source>
        <dbReference type="EMBL" id="CAF3719030.1"/>
    </source>
</evidence>
<gene>
    <name evidence="22" type="ORF">OKA104_LOCUS13726</name>
    <name evidence="21" type="ORF">VCS650_LOCUS21483</name>
</gene>
<evidence type="ECO:0000256" key="7">
    <source>
        <dbReference type="ARBA" id="ARBA00022840"/>
    </source>
</evidence>